<comment type="caution">
    <text evidence="2">The sequence shown here is derived from an EMBL/GenBank/DDBJ whole genome shotgun (WGS) entry which is preliminary data.</text>
</comment>
<name>A0A9D3MQE0_ANGAN</name>
<dbReference type="Proteomes" id="UP001044222">
    <property type="component" value="Unassembled WGS sequence"/>
</dbReference>
<evidence type="ECO:0000313" key="3">
    <source>
        <dbReference type="Proteomes" id="UP001044222"/>
    </source>
</evidence>
<dbReference type="EMBL" id="JAFIRN010000003">
    <property type="protein sequence ID" value="KAG5853204.1"/>
    <property type="molecule type" value="Genomic_DNA"/>
</dbReference>
<evidence type="ECO:0000313" key="2">
    <source>
        <dbReference type="EMBL" id="KAG5853204.1"/>
    </source>
</evidence>
<dbReference type="AlphaFoldDB" id="A0A9D3MQE0"/>
<feature type="compositionally biased region" description="Polar residues" evidence="1">
    <location>
        <begin position="70"/>
        <end position="81"/>
    </location>
</feature>
<proteinExistence type="predicted"/>
<gene>
    <name evidence="2" type="ORF">ANANG_G00070580</name>
</gene>
<feature type="region of interest" description="Disordered" evidence="1">
    <location>
        <begin position="48"/>
        <end position="90"/>
    </location>
</feature>
<protein>
    <submittedName>
        <fullName evidence="2">Uncharacterized protein</fullName>
    </submittedName>
</protein>
<accession>A0A9D3MQE0</accession>
<evidence type="ECO:0000256" key="1">
    <source>
        <dbReference type="SAM" id="MobiDB-lite"/>
    </source>
</evidence>
<reference evidence="2" key="1">
    <citation type="submission" date="2021-01" db="EMBL/GenBank/DDBJ databases">
        <title>A chromosome-scale assembly of European eel, Anguilla anguilla.</title>
        <authorList>
            <person name="Henkel C."/>
            <person name="Jong-Raadsen S.A."/>
            <person name="Dufour S."/>
            <person name="Weltzien F.-A."/>
            <person name="Palstra A.P."/>
            <person name="Pelster B."/>
            <person name="Spaink H.P."/>
            <person name="Van Den Thillart G.E."/>
            <person name="Jansen H."/>
            <person name="Zahm M."/>
            <person name="Klopp C."/>
            <person name="Cedric C."/>
            <person name="Louis A."/>
            <person name="Berthelot C."/>
            <person name="Parey E."/>
            <person name="Roest Crollius H."/>
            <person name="Montfort J."/>
            <person name="Robinson-Rechavi M."/>
            <person name="Bucao C."/>
            <person name="Bouchez O."/>
            <person name="Gislard M."/>
            <person name="Lluch J."/>
            <person name="Milhes M."/>
            <person name="Lampietro C."/>
            <person name="Lopez Roques C."/>
            <person name="Donnadieu C."/>
            <person name="Braasch I."/>
            <person name="Desvignes T."/>
            <person name="Postlethwait J."/>
            <person name="Bobe J."/>
            <person name="Guiguen Y."/>
            <person name="Dirks R."/>
        </authorList>
    </citation>
    <scope>NUCLEOTIDE SEQUENCE</scope>
    <source>
        <strain evidence="2">Tag_6206</strain>
        <tissue evidence="2">Liver</tissue>
    </source>
</reference>
<organism evidence="2 3">
    <name type="scientific">Anguilla anguilla</name>
    <name type="common">European freshwater eel</name>
    <name type="synonym">Muraena anguilla</name>
    <dbReference type="NCBI Taxonomy" id="7936"/>
    <lineage>
        <taxon>Eukaryota</taxon>
        <taxon>Metazoa</taxon>
        <taxon>Chordata</taxon>
        <taxon>Craniata</taxon>
        <taxon>Vertebrata</taxon>
        <taxon>Euteleostomi</taxon>
        <taxon>Actinopterygii</taxon>
        <taxon>Neopterygii</taxon>
        <taxon>Teleostei</taxon>
        <taxon>Anguilliformes</taxon>
        <taxon>Anguillidae</taxon>
        <taxon>Anguilla</taxon>
    </lineage>
</organism>
<sequence length="104" mass="11413">MRPGLLFEGYPECSKLGTRGRRDGVCGGDIVGQRTPRGARRIERPVDGRCRASSHRPAPGKSRTDGLRRANQTKGSGTSRSPVIMQQKIFSEKVPSLRRLLEGP</sequence>
<keyword evidence="3" id="KW-1185">Reference proteome</keyword>